<name>A0A1I2M0P9_9BACL</name>
<accession>A0A1I2M0P9</accession>
<dbReference type="NCBIfam" id="NF033795">
    <property type="entry name" value="chaper_CopZ_Bs"/>
    <property type="match status" value="1"/>
</dbReference>
<reference evidence="8 9" key="1">
    <citation type="submission" date="2016-10" db="EMBL/GenBank/DDBJ databases">
        <authorList>
            <person name="de Groot N.N."/>
        </authorList>
    </citation>
    <scope>NUCLEOTIDE SEQUENCE [LARGE SCALE GENOMIC DNA]</scope>
    <source>
        <strain evidence="8 9">DSM 44945</strain>
    </source>
</reference>
<proteinExistence type="predicted"/>
<dbReference type="PRINTS" id="PR00944">
    <property type="entry name" value="CUEXPORT"/>
</dbReference>
<dbReference type="GO" id="GO:0005737">
    <property type="term" value="C:cytoplasm"/>
    <property type="evidence" value="ECO:0007669"/>
    <property type="project" value="UniProtKB-SubCell"/>
</dbReference>
<dbReference type="PANTHER" id="PTHR46594:SF4">
    <property type="entry name" value="P-TYPE CATION-TRANSPORTING ATPASE"/>
    <property type="match status" value="1"/>
</dbReference>
<keyword evidence="6" id="KW-0143">Chaperone</keyword>
<dbReference type="PROSITE" id="PS01047">
    <property type="entry name" value="HMA_1"/>
    <property type="match status" value="1"/>
</dbReference>
<dbReference type="AlphaFoldDB" id="A0A1I2M0P9"/>
<dbReference type="Gene3D" id="3.30.70.100">
    <property type="match status" value="1"/>
</dbReference>
<evidence type="ECO:0000256" key="5">
    <source>
        <dbReference type="ARBA" id="ARBA00023008"/>
    </source>
</evidence>
<evidence type="ECO:0000256" key="3">
    <source>
        <dbReference type="ARBA" id="ARBA00022490"/>
    </source>
</evidence>
<dbReference type="InterPro" id="IPR006122">
    <property type="entry name" value="HMA_Cu_ion-bd"/>
</dbReference>
<dbReference type="EMBL" id="FOOK01000006">
    <property type="protein sequence ID" value="SFF85172.1"/>
    <property type="molecule type" value="Genomic_DNA"/>
</dbReference>
<dbReference type="PANTHER" id="PTHR46594">
    <property type="entry name" value="P-TYPE CATION-TRANSPORTING ATPASE"/>
    <property type="match status" value="1"/>
</dbReference>
<comment type="subcellular location">
    <subcellularLocation>
        <location evidence="1">Cytoplasm</location>
    </subcellularLocation>
</comment>
<keyword evidence="3" id="KW-0963">Cytoplasm</keyword>
<dbReference type="STRING" id="201973.SAMN04488025_106147"/>
<dbReference type="InterPro" id="IPR017969">
    <property type="entry name" value="Heavy-metal-associated_CS"/>
</dbReference>
<dbReference type="InterPro" id="IPR049740">
    <property type="entry name" value="CopZ"/>
</dbReference>
<dbReference type="GO" id="GO:0005507">
    <property type="term" value="F:copper ion binding"/>
    <property type="evidence" value="ECO:0007669"/>
    <property type="project" value="InterPro"/>
</dbReference>
<keyword evidence="5" id="KW-0186">Copper</keyword>
<dbReference type="FunFam" id="3.30.70.100:FF:000005">
    <property type="entry name" value="Copper-exporting P-type ATPase A"/>
    <property type="match status" value="1"/>
</dbReference>
<evidence type="ECO:0000313" key="8">
    <source>
        <dbReference type="EMBL" id="SFF85172.1"/>
    </source>
</evidence>
<dbReference type="OrthoDB" id="9813965at2"/>
<keyword evidence="4" id="KW-0479">Metal-binding</keyword>
<dbReference type="InterPro" id="IPR000428">
    <property type="entry name" value="Cu-bd"/>
</dbReference>
<dbReference type="NCBIfam" id="TIGR00003">
    <property type="entry name" value="copper ion binding protein"/>
    <property type="match status" value="1"/>
</dbReference>
<dbReference type="InterPro" id="IPR036163">
    <property type="entry name" value="HMA_dom_sf"/>
</dbReference>
<evidence type="ECO:0000256" key="4">
    <source>
        <dbReference type="ARBA" id="ARBA00022723"/>
    </source>
</evidence>
<dbReference type="CDD" id="cd00371">
    <property type="entry name" value="HMA"/>
    <property type="match status" value="1"/>
</dbReference>
<dbReference type="Proteomes" id="UP000198661">
    <property type="component" value="Unassembled WGS sequence"/>
</dbReference>
<evidence type="ECO:0000256" key="2">
    <source>
        <dbReference type="ARBA" id="ARBA00015313"/>
    </source>
</evidence>
<dbReference type="RefSeq" id="WP_092036694.1">
    <property type="nucleotide sequence ID" value="NZ_FOOK01000006.1"/>
</dbReference>
<gene>
    <name evidence="8" type="ORF">SAMN04488025_106147</name>
</gene>
<keyword evidence="9" id="KW-1185">Reference proteome</keyword>
<feature type="domain" description="HMA" evidence="7">
    <location>
        <begin position="2"/>
        <end position="68"/>
    </location>
</feature>
<dbReference type="SUPFAM" id="SSF55008">
    <property type="entry name" value="HMA, heavy metal-associated domain"/>
    <property type="match status" value="1"/>
</dbReference>
<evidence type="ECO:0000256" key="1">
    <source>
        <dbReference type="ARBA" id="ARBA00004496"/>
    </source>
</evidence>
<sequence>MATVTLKVEGMSCNHCKEAVEGSLKKLPGVKSAVVDLDAKTATVTYEEGAVSVDQMKKAVEDQGYDVV</sequence>
<evidence type="ECO:0000313" key="9">
    <source>
        <dbReference type="Proteomes" id="UP000198661"/>
    </source>
</evidence>
<evidence type="ECO:0000259" key="7">
    <source>
        <dbReference type="PROSITE" id="PS50846"/>
    </source>
</evidence>
<protein>
    <recommendedName>
        <fullName evidence="2">Copper chaperone CopZ</fullName>
    </recommendedName>
</protein>
<dbReference type="InterPro" id="IPR006121">
    <property type="entry name" value="HMA_dom"/>
</dbReference>
<dbReference type="GO" id="GO:0006825">
    <property type="term" value="P:copper ion transport"/>
    <property type="evidence" value="ECO:0007669"/>
    <property type="project" value="InterPro"/>
</dbReference>
<evidence type="ECO:0000256" key="6">
    <source>
        <dbReference type="ARBA" id="ARBA00023186"/>
    </source>
</evidence>
<dbReference type="Pfam" id="PF00403">
    <property type="entry name" value="HMA"/>
    <property type="match status" value="1"/>
</dbReference>
<dbReference type="PROSITE" id="PS50846">
    <property type="entry name" value="HMA_2"/>
    <property type="match status" value="1"/>
</dbReference>
<organism evidence="8 9">
    <name type="scientific">Planifilum fulgidum</name>
    <dbReference type="NCBI Taxonomy" id="201973"/>
    <lineage>
        <taxon>Bacteria</taxon>
        <taxon>Bacillati</taxon>
        <taxon>Bacillota</taxon>
        <taxon>Bacilli</taxon>
        <taxon>Bacillales</taxon>
        <taxon>Thermoactinomycetaceae</taxon>
        <taxon>Planifilum</taxon>
    </lineage>
</organism>